<gene>
    <name evidence="2" type="ORF">BFC18_04640</name>
</gene>
<dbReference type="STRING" id="1656094.BFC18_04640"/>
<dbReference type="GO" id="GO:0003723">
    <property type="term" value="F:RNA binding"/>
    <property type="evidence" value="ECO:0007669"/>
    <property type="project" value="InterPro"/>
</dbReference>
<dbReference type="InterPro" id="IPR036388">
    <property type="entry name" value="WH-like_DNA-bd_sf"/>
</dbReference>
<dbReference type="RefSeq" id="WP_070123778.1">
    <property type="nucleotide sequence ID" value="NZ_MDHN01000008.1"/>
</dbReference>
<dbReference type="SUPFAM" id="SSF52172">
    <property type="entry name" value="CheY-like"/>
    <property type="match status" value="1"/>
</dbReference>
<evidence type="ECO:0000313" key="3">
    <source>
        <dbReference type="Proteomes" id="UP000175691"/>
    </source>
</evidence>
<name>A0A1E7ZES0_9ALTE</name>
<dbReference type="Pfam" id="PF03861">
    <property type="entry name" value="ANTAR"/>
    <property type="match status" value="1"/>
</dbReference>
<dbReference type="EMBL" id="MDHN01000008">
    <property type="protein sequence ID" value="OFC71996.1"/>
    <property type="molecule type" value="Genomic_DNA"/>
</dbReference>
<keyword evidence="3" id="KW-1185">Reference proteome</keyword>
<organism evidence="2 3">
    <name type="scientific">Alteromonas confluentis</name>
    <dbReference type="NCBI Taxonomy" id="1656094"/>
    <lineage>
        <taxon>Bacteria</taxon>
        <taxon>Pseudomonadati</taxon>
        <taxon>Pseudomonadota</taxon>
        <taxon>Gammaproteobacteria</taxon>
        <taxon>Alteromonadales</taxon>
        <taxon>Alteromonadaceae</taxon>
        <taxon>Alteromonas/Salinimonas group</taxon>
        <taxon>Alteromonas</taxon>
    </lineage>
</organism>
<reference evidence="2 3" key="1">
    <citation type="submission" date="2016-08" db="EMBL/GenBank/DDBJ databases">
        <authorList>
            <person name="Seilhamer J.J."/>
        </authorList>
    </citation>
    <scope>NUCLEOTIDE SEQUENCE [LARGE SCALE GENOMIC DNA]</scope>
    <source>
        <strain evidence="2 3">KCTC 42603</strain>
    </source>
</reference>
<accession>A0A1E7ZES0</accession>
<sequence length="432" mass="48297">MAVISDATKRFLLAAKHAEIKALNQLASNCKLVTSVKDVIHQLQRERGISNIFLASGGERFEQQRLQQIEDSNQVEQNLRSLLKSLYMSGDESAANMRLLVSISMALQGLDNLSSLREKIGVQDLTSLESTQAYCRLISGLLSVIFEAADVASDPDITRQLVALFNFLQGKEFSGQERAWGAIGFAETHFSVGLCDKLHHLQEAQQHSFDVFSAFAEKHANQQWKTIESSQTQADLERLRAMIDQLSDGSPIDGQLSEVWYDIATSRIDAMQSVEELLTDRLTSLASALVERADAELKNHHKRIKTLEQEPAASGTPLTMLFDPQMPGLKGSEPFGDEIIANAENLSAHRSFYDLLCEQSQHIKKMSVELDEARQAITDQKCIDRAKLLVMQQWGMTEDQAYRRLQKTAMDQNCKLIDVAERVVKATKKVTA</sequence>
<feature type="domain" description="ANTAR" evidence="1">
    <location>
        <begin position="363"/>
        <end position="424"/>
    </location>
</feature>
<dbReference type="InterPro" id="IPR005561">
    <property type="entry name" value="ANTAR"/>
</dbReference>
<comment type="caution">
    <text evidence="2">The sequence shown here is derived from an EMBL/GenBank/DDBJ whole genome shotgun (WGS) entry which is preliminary data.</text>
</comment>
<dbReference type="InterPro" id="IPR011006">
    <property type="entry name" value="CheY-like_superfamily"/>
</dbReference>
<evidence type="ECO:0000259" key="1">
    <source>
        <dbReference type="PROSITE" id="PS50921"/>
    </source>
</evidence>
<dbReference type="InterPro" id="IPR013587">
    <property type="entry name" value="Nitrate/nitrite_sensing"/>
</dbReference>
<dbReference type="SMART" id="SM01012">
    <property type="entry name" value="ANTAR"/>
    <property type="match status" value="1"/>
</dbReference>
<proteinExistence type="predicted"/>
<dbReference type="PROSITE" id="PS50921">
    <property type="entry name" value="ANTAR"/>
    <property type="match status" value="1"/>
</dbReference>
<protein>
    <submittedName>
        <fullName evidence="2">Nitrate-and nitrite-responsive positive regulator</fullName>
    </submittedName>
</protein>
<dbReference type="Proteomes" id="UP000175691">
    <property type="component" value="Unassembled WGS sequence"/>
</dbReference>
<evidence type="ECO:0000313" key="2">
    <source>
        <dbReference type="EMBL" id="OFC71996.1"/>
    </source>
</evidence>
<dbReference type="Pfam" id="PF08376">
    <property type="entry name" value="NIT"/>
    <property type="match status" value="1"/>
</dbReference>
<dbReference type="OrthoDB" id="9782798at2"/>
<dbReference type="Gene3D" id="1.10.10.10">
    <property type="entry name" value="Winged helix-like DNA-binding domain superfamily/Winged helix DNA-binding domain"/>
    <property type="match status" value="1"/>
</dbReference>
<dbReference type="AlphaFoldDB" id="A0A1E7ZES0"/>